<accession>A0ABW6A713</accession>
<reference evidence="3" key="1">
    <citation type="journal article" date="2019" name="Int. J. Syst. Evol. Microbiol.">
        <title>The Global Catalogue of Microorganisms (GCM) 10K type strain sequencing project: providing services to taxonomists for standard genome sequencing and annotation.</title>
        <authorList>
            <consortium name="The Broad Institute Genomics Platform"/>
            <consortium name="The Broad Institute Genome Sequencing Center for Infectious Disease"/>
            <person name="Wu L."/>
            <person name="Ma J."/>
        </authorList>
    </citation>
    <scope>NUCLEOTIDE SEQUENCE [LARGE SCALE GENOMIC DNA]</scope>
    <source>
        <strain evidence="3">KCTC 23299</strain>
    </source>
</reference>
<keyword evidence="3" id="KW-1185">Reference proteome</keyword>
<keyword evidence="1" id="KW-0472">Membrane</keyword>
<keyword evidence="1" id="KW-0812">Transmembrane</keyword>
<name>A0ABW6A713_9BACT</name>
<evidence type="ECO:0000256" key="1">
    <source>
        <dbReference type="SAM" id="Phobius"/>
    </source>
</evidence>
<evidence type="ECO:0000313" key="2">
    <source>
        <dbReference type="EMBL" id="MFD2919478.1"/>
    </source>
</evidence>
<keyword evidence="1" id="KW-1133">Transmembrane helix</keyword>
<dbReference type="RefSeq" id="WP_386096704.1">
    <property type="nucleotide sequence ID" value="NZ_JBHUOZ010000001.1"/>
</dbReference>
<feature type="transmembrane region" description="Helical" evidence="1">
    <location>
        <begin position="7"/>
        <end position="24"/>
    </location>
</feature>
<comment type="caution">
    <text evidence="2">The sequence shown here is derived from an EMBL/GenBank/DDBJ whole genome shotgun (WGS) entry which is preliminary data.</text>
</comment>
<sequence length="82" mass="9265">MNGVKKILGWLWLVAGPAFIIFLIKGAIDNIDLNGKKEINDPVIWIIILLIFLPIAIGFVIFGWYAIKGEYNHLPESSEELK</sequence>
<dbReference type="Pfam" id="PF20664">
    <property type="entry name" value="DUF6814"/>
    <property type="match status" value="1"/>
</dbReference>
<dbReference type="InterPro" id="IPR049211">
    <property type="entry name" value="DUF6814"/>
</dbReference>
<protein>
    <submittedName>
        <fullName evidence="2">DUF6814 family protein</fullName>
    </submittedName>
</protein>
<organism evidence="2 3">
    <name type="scientific">Terrimonas rubra</name>
    <dbReference type="NCBI Taxonomy" id="1035890"/>
    <lineage>
        <taxon>Bacteria</taxon>
        <taxon>Pseudomonadati</taxon>
        <taxon>Bacteroidota</taxon>
        <taxon>Chitinophagia</taxon>
        <taxon>Chitinophagales</taxon>
        <taxon>Chitinophagaceae</taxon>
        <taxon>Terrimonas</taxon>
    </lineage>
</organism>
<dbReference type="EMBL" id="JBHUOZ010000001">
    <property type="protein sequence ID" value="MFD2919478.1"/>
    <property type="molecule type" value="Genomic_DNA"/>
</dbReference>
<gene>
    <name evidence="2" type="ORF">ACFS6H_07170</name>
</gene>
<evidence type="ECO:0000313" key="3">
    <source>
        <dbReference type="Proteomes" id="UP001597511"/>
    </source>
</evidence>
<dbReference type="Proteomes" id="UP001597511">
    <property type="component" value="Unassembled WGS sequence"/>
</dbReference>
<feature type="transmembrane region" description="Helical" evidence="1">
    <location>
        <begin position="44"/>
        <end position="67"/>
    </location>
</feature>
<proteinExistence type="predicted"/>